<organism evidence="2">
    <name type="scientific">marine sediment metagenome</name>
    <dbReference type="NCBI Taxonomy" id="412755"/>
    <lineage>
        <taxon>unclassified sequences</taxon>
        <taxon>metagenomes</taxon>
        <taxon>ecological metagenomes</taxon>
    </lineage>
</organism>
<dbReference type="EMBL" id="BARS01026659">
    <property type="protein sequence ID" value="GAG03111.1"/>
    <property type="molecule type" value="Genomic_DNA"/>
</dbReference>
<protein>
    <recommendedName>
        <fullName evidence="1">SF4 helicase domain-containing protein</fullName>
    </recommendedName>
</protein>
<accession>X0VRD1</accession>
<dbReference type="InterPro" id="IPR027417">
    <property type="entry name" value="P-loop_NTPase"/>
</dbReference>
<dbReference type="GO" id="GO:0003678">
    <property type="term" value="F:DNA helicase activity"/>
    <property type="evidence" value="ECO:0007669"/>
    <property type="project" value="InterPro"/>
</dbReference>
<name>X0VRD1_9ZZZZ</name>
<dbReference type="GO" id="GO:0005524">
    <property type="term" value="F:ATP binding"/>
    <property type="evidence" value="ECO:0007669"/>
    <property type="project" value="InterPro"/>
</dbReference>
<evidence type="ECO:0000259" key="1">
    <source>
        <dbReference type="Pfam" id="PF03796"/>
    </source>
</evidence>
<dbReference type="GO" id="GO:0006260">
    <property type="term" value="P:DNA replication"/>
    <property type="evidence" value="ECO:0007669"/>
    <property type="project" value="InterPro"/>
</dbReference>
<gene>
    <name evidence="2" type="ORF">S01H1_41998</name>
</gene>
<dbReference type="Gene3D" id="3.40.50.300">
    <property type="entry name" value="P-loop containing nucleotide triphosphate hydrolases"/>
    <property type="match status" value="1"/>
</dbReference>
<feature type="domain" description="SF4 helicase" evidence="1">
    <location>
        <begin position="2"/>
        <end position="77"/>
    </location>
</feature>
<sequence length="90" mass="9719">EGSSALEKDADKVIMIHRSVKGALEASMQGKTNVQVFGDGSDQTLDNLHALLYVPKNRSGKTGLAKTNYNARCTKFVTHDPFDANSFGGF</sequence>
<evidence type="ECO:0000313" key="2">
    <source>
        <dbReference type="EMBL" id="GAG03111.1"/>
    </source>
</evidence>
<comment type="caution">
    <text evidence="2">The sequence shown here is derived from an EMBL/GenBank/DDBJ whole genome shotgun (WGS) entry which is preliminary data.</text>
</comment>
<dbReference type="InterPro" id="IPR007694">
    <property type="entry name" value="DNA_helicase_DnaB-like_C"/>
</dbReference>
<dbReference type="Pfam" id="PF03796">
    <property type="entry name" value="DnaB_C"/>
    <property type="match status" value="1"/>
</dbReference>
<proteinExistence type="predicted"/>
<reference evidence="2" key="1">
    <citation type="journal article" date="2014" name="Front. Microbiol.">
        <title>High frequency of phylogenetically diverse reductive dehalogenase-homologous genes in deep subseafloor sedimentary metagenomes.</title>
        <authorList>
            <person name="Kawai M."/>
            <person name="Futagami T."/>
            <person name="Toyoda A."/>
            <person name="Takaki Y."/>
            <person name="Nishi S."/>
            <person name="Hori S."/>
            <person name="Arai W."/>
            <person name="Tsubouchi T."/>
            <person name="Morono Y."/>
            <person name="Uchiyama I."/>
            <person name="Ito T."/>
            <person name="Fujiyama A."/>
            <person name="Inagaki F."/>
            <person name="Takami H."/>
        </authorList>
    </citation>
    <scope>NUCLEOTIDE SEQUENCE</scope>
    <source>
        <strain evidence="2">Expedition CK06-06</strain>
    </source>
</reference>
<dbReference type="AlphaFoldDB" id="X0VRD1"/>
<feature type="non-terminal residue" evidence="2">
    <location>
        <position position="1"/>
    </location>
</feature>